<sequence>MDQIPAPTNGHTTFEPSPYSREEEIRNITRYVRWLKSYQFTRKTRMAIAGISRMMKDDELDRDILALVDMRNSMIDEGYQVGEMEKKARELTDKWRMLNDQLSDRVQGREVGFLAEKNVGG</sequence>
<evidence type="ECO:0000313" key="3">
    <source>
        <dbReference type="Proteomes" id="UP000624404"/>
    </source>
</evidence>
<dbReference type="Proteomes" id="UP000624404">
    <property type="component" value="Unassembled WGS sequence"/>
</dbReference>
<dbReference type="OrthoDB" id="3540316at2759"/>
<comment type="caution">
    <text evidence="2">The sequence shown here is derived from an EMBL/GenBank/DDBJ whole genome shotgun (WGS) entry which is preliminary data.</text>
</comment>
<keyword evidence="3" id="KW-1185">Reference proteome</keyword>
<name>A0A8H2W1I3_9HELO</name>
<reference evidence="2" key="1">
    <citation type="submission" date="2020-10" db="EMBL/GenBank/DDBJ databases">
        <authorList>
            <person name="Kusch S."/>
        </authorList>
    </citation>
    <scope>NUCLEOTIDE SEQUENCE</scope>
    <source>
        <strain evidence="2">SwB9</strain>
    </source>
</reference>
<organism evidence="2 3">
    <name type="scientific">Sclerotinia trifoliorum</name>
    <dbReference type="NCBI Taxonomy" id="28548"/>
    <lineage>
        <taxon>Eukaryota</taxon>
        <taxon>Fungi</taxon>
        <taxon>Dikarya</taxon>
        <taxon>Ascomycota</taxon>
        <taxon>Pezizomycotina</taxon>
        <taxon>Leotiomycetes</taxon>
        <taxon>Helotiales</taxon>
        <taxon>Sclerotiniaceae</taxon>
        <taxon>Sclerotinia</taxon>
    </lineage>
</organism>
<feature type="region of interest" description="Disordered" evidence="1">
    <location>
        <begin position="1"/>
        <end position="21"/>
    </location>
</feature>
<dbReference type="EMBL" id="CAJHIA010000032">
    <property type="protein sequence ID" value="CAD6448739.1"/>
    <property type="molecule type" value="Genomic_DNA"/>
</dbReference>
<protein>
    <submittedName>
        <fullName evidence="2">Fded2f18-4f63-4ce9-be03-11a47de6e403-CDS</fullName>
    </submittedName>
</protein>
<evidence type="ECO:0000256" key="1">
    <source>
        <dbReference type="SAM" id="MobiDB-lite"/>
    </source>
</evidence>
<evidence type="ECO:0000313" key="2">
    <source>
        <dbReference type="EMBL" id="CAD6448739.1"/>
    </source>
</evidence>
<dbReference type="AlphaFoldDB" id="A0A8H2W1I3"/>
<proteinExistence type="predicted"/>
<gene>
    <name evidence="2" type="ORF">SCLTRI_LOCUS8532</name>
</gene>
<accession>A0A8H2W1I3</accession>